<keyword evidence="3" id="KW-1185">Reference proteome</keyword>
<gene>
    <name evidence="2" type="ORF">O181_093295</name>
</gene>
<keyword evidence="1" id="KW-1133">Transmembrane helix</keyword>
<dbReference type="EMBL" id="AVOT02060029">
    <property type="protein sequence ID" value="MBW0553580.1"/>
    <property type="molecule type" value="Genomic_DNA"/>
</dbReference>
<comment type="caution">
    <text evidence="2">The sequence shown here is derived from an EMBL/GenBank/DDBJ whole genome shotgun (WGS) entry which is preliminary data.</text>
</comment>
<organism evidence="2 3">
    <name type="scientific">Austropuccinia psidii MF-1</name>
    <dbReference type="NCBI Taxonomy" id="1389203"/>
    <lineage>
        <taxon>Eukaryota</taxon>
        <taxon>Fungi</taxon>
        <taxon>Dikarya</taxon>
        <taxon>Basidiomycota</taxon>
        <taxon>Pucciniomycotina</taxon>
        <taxon>Pucciniomycetes</taxon>
        <taxon>Pucciniales</taxon>
        <taxon>Sphaerophragmiaceae</taxon>
        <taxon>Austropuccinia</taxon>
    </lineage>
</organism>
<sequence length="263" mass="29246">MGNTISYMHFGTQCPKPGGTVTWWNVIYNLPVLIGLSTGLIAFSARVPFAESRPVKAAIDNIYLLAIPSSKNKFDPEDDERHKQAPQMEKIENSKLLLSSIAGTPGNTSTEEAEKNESFVAAMTNKIVENHQLRIKNVHEFEFLMAQSKTASTLKSFKGKKGSINLYKPHINLNQNSRIKVLHLIIKISLPLMIHFFHLMLEHKPLEEKADNALILTMKLELAGALINVASETLEGIGQDMGAGFVFALQMQKTVEIKVYTNA</sequence>
<feature type="transmembrane region" description="Helical" evidence="1">
    <location>
        <begin position="26"/>
        <end position="45"/>
    </location>
</feature>
<reference evidence="2" key="1">
    <citation type="submission" date="2021-03" db="EMBL/GenBank/DDBJ databases">
        <title>Draft genome sequence of rust myrtle Austropuccinia psidii MF-1, a brazilian biotype.</title>
        <authorList>
            <person name="Quecine M.C."/>
            <person name="Pachon D.M.R."/>
            <person name="Bonatelli M.L."/>
            <person name="Correr F.H."/>
            <person name="Franceschini L.M."/>
            <person name="Leite T.F."/>
            <person name="Margarido G.R.A."/>
            <person name="Almeida C.A."/>
            <person name="Ferrarezi J.A."/>
            <person name="Labate C.A."/>
        </authorList>
    </citation>
    <scope>NUCLEOTIDE SEQUENCE</scope>
    <source>
        <strain evidence="2">MF-1</strain>
    </source>
</reference>
<evidence type="ECO:0000313" key="3">
    <source>
        <dbReference type="Proteomes" id="UP000765509"/>
    </source>
</evidence>
<proteinExistence type="predicted"/>
<evidence type="ECO:0000256" key="1">
    <source>
        <dbReference type="SAM" id="Phobius"/>
    </source>
</evidence>
<keyword evidence="1" id="KW-0812">Transmembrane</keyword>
<dbReference type="Proteomes" id="UP000765509">
    <property type="component" value="Unassembled WGS sequence"/>
</dbReference>
<protein>
    <submittedName>
        <fullName evidence="2">Uncharacterized protein</fullName>
    </submittedName>
</protein>
<accession>A0A9Q3P9Y5</accession>
<evidence type="ECO:0000313" key="2">
    <source>
        <dbReference type="EMBL" id="MBW0553580.1"/>
    </source>
</evidence>
<dbReference type="OrthoDB" id="428159at2759"/>
<dbReference type="AlphaFoldDB" id="A0A9Q3P9Y5"/>
<keyword evidence="1" id="KW-0472">Membrane</keyword>
<name>A0A9Q3P9Y5_9BASI</name>